<evidence type="ECO:0000256" key="1">
    <source>
        <dbReference type="SAM" id="Phobius"/>
    </source>
</evidence>
<evidence type="ECO:0000313" key="3">
    <source>
        <dbReference type="Proteomes" id="UP000824112"/>
    </source>
</evidence>
<keyword evidence="1" id="KW-1133">Transmembrane helix</keyword>
<keyword evidence="1" id="KW-0472">Membrane</keyword>
<evidence type="ECO:0000313" key="2">
    <source>
        <dbReference type="EMBL" id="HIU55913.1"/>
    </source>
</evidence>
<organism evidence="2 3">
    <name type="scientific">Candidatus Gallibacteroides avistercoris</name>
    <dbReference type="NCBI Taxonomy" id="2840833"/>
    <lineage>
        <taxon>Bacteria</taxon>
        <taxon>Pseudomonadati</taxon>
        <taxon>Bacteroidota</taxon>
        <taxon>Bacteroidia</taxon>
        <taxon>Bacteroidales</taxon>
        <taxon>Bacteroidaceae</taxon>
        <taxon>Bacteroidaceae incertae sedis</taxon>
        <taxon>Candidatus Gallibacteroides</taxon>
    </lineage>
</organism>
<gene>
    <name evidence="2" type="ORF">IAB03_08935</name>
</gene>
<reference evidence="2" key="1">
    <citation type="submission" date="2020-10" db="EMBL/GenBank/DDBJ databases">
        <authorList>
            <person name="Gilroy R."/>
        </authorList>
    </citation>
    <scope>NUCLEOTIDE SEQUENCE</scope>
    <source>
        <strain evidence="2">CHK158-818</strain>
    </source>
</reference>
<dbReference type="AlphaFoldDB" id="A0A9D1SDT2"/>
<sequence>MMWVQIFIMLLLAAILYPLFRWIFRRIKQHKIWAILCAVILAPIIYTVIIWIVLFYVNFLPERSFNQEWWLNNSNKRYEMADDIINSGMLLGKSKQEVIQLLGEDYVNNENEEQAIGYDLGLSSESPYLPDKILNIEFEGDKVVNVSVW</sequence>
<keyword evidence="1" id="KW-0812">Transmembrane</keyword>
<proteinExistence type="predicted"/>
<protein>
    <submittedName>
        <fullName evidence="2">Uncharacterized protein</fullName>
    </submittedName>
</protein>
<feature type="transmembrane region" description="Helical" evidence="1">
    <location>
        <begin position="33"/>
        <end position="57"/>
    </location>
</feature>
<feature type="transmembrane region" description="Helical" evidence="1">
    <location>
        <begin position="6"/>
        <end position="24"/>
    </location>
</feature>
<comment type="caution">
    <text evidence="2">The sequence shown here is derived from an EMBL/GenBank/DDBJ whole genome shotgun (WGS) entry which is preliminary data.</text>
</comment>
<reference evidence="2" key="2">
    <citation type="journal article" date="2021" name="PeerJ">
        <title>Extensive microbial diversity within the chicken gut microbiome revealed by metagenomics and culture.</title>
        <authorList>
            <person name="Gilroy R."/>
            <person name="Ravi A."/>
            <person name="Getino M."/>
            <person name="Pursley I."/>
            <person name="Horton D.L."/>
            <person name="Alikhan N.F."/>
            <person name="Baker D."/>
            <person name="Gharbi K."/>
            <person name="Hall N."/>
            <person name="Watson M."/>
            <person name="Adriaenssens E.M."/>
            <person name="Foster-Nyarko E."/>
            <person name="Jarju S."/>
            <person name="Secka A."/>
            <person name="Antonio M."/>
            <person name="Oren A."/>
            <person name="Chaudhuri R.R."/>
            <person name="La Ragione R."/>
            <person name="Hildebrand F."/>
            <person name="Pallen M.J."/>
        </authorList>
    </citation>
    <scope>NUCLEOTIDE SEQUENCE</scope>
    <source>
        <strain evidence="2">CHK158-818</strain>
    </source>
</reference>
<accession>A0A9D1SDT2</accession>
<dbReference type="EMBL" id="DVNA01000203">
    <property type="protein sequence ID" value="HIU55913.1"/>
    <property type="molecule type" value="Genomic_DNA"/>
</dbReference>
<name>A0A9D1SDT2_9BACT</name>
<dbReference type="Proteomes" id="UP000824112">
    <property type="component" value="Unassembled WGS sequence"/>
</dbReference>